<evidence type="ECO:0000313" key="15">
    <source>
        <dbReference type="EMBL" id="EXX61963.1"/>
    </source>
</evidence>
<reference evidence="15 16" key="1">
    <citation type="submission" date="2014-02" db="EMBL/GenBank/DDBJ databases">
        <title>Single nucleus genome sequencing reveals high similarity among nuclei of an endomycorrhizal fungus.</title>
        <authorList>
            <person name="Lin K."/>
            <person name="Geurts R."/>
            <person name="Zhang Z."/>
            <person name="Limpens E."/>
            <person name="Saunders D.G."/>
            <person name="Mu D."/>
            <person name="Pang E."/>
            <person name="Cao H."/>
            <person name="Cha H."/>
            <person name="Lin T."/>
            <person name="Zhou Q."/>
            <person name="Shang Y."/>
            <person name="Li Y."/>
            <person name="Ivanov S."/>
            <person name="Sharma T."/>
            <person name="Velzen R.V."/>
            <person name="Ruijter N.D."/>
            <person name="Aanen D.K."/>
            <person name="Win J."/>
            <person name="Kamoun S."/>
            <person name="Bisseling T."/>
            <person name="Huang S."/>
        </authorList>
    </citation>
    <scope>NUCLEOTIDE SEQUENCE [LARGE SCALE GENOMIC DNA]</scope>
    <source>
        <strain evidence="16">DAOM197198w</strain>
    </source>
</reference>
<feature type="repeat" description="ANK" evidence="11">
    <location>
        <begin position="165"/>
        <end position="197"/>
    </location>
</feature>
<evidence type="ECO:0000256" key="10">
    <source>
        <dbReference type="ARBA" id="ARBA00048048"/>
    </source>
</evidence>
<comment type="caution">
    <text evidence="15">The sequence shown here is derived from an EMBL/GenBank/DDBJ whole genome shotgun (WGS) entry which is preliminary data.</text>
</comment>
<feature type="region of interest" description="Disordered" evidence="13">
    <location>
        <begin position="1"/>
        <end position="35"/>
    </location>
</feature>
<feature type="repeat" description="ANK" evidence="11">
    <location>
        <begin position="231"/>
        <end position="263"/>
    </location>
</feature>
<evidence type="ECO:0000256" key="5">
    <source>
        <dbReference type="ARBA" id="ARBA00022989"/>
    </source>
</evidence>
<sequence length="736" mass="81815">MAPSKIQDDDSERNNGTEDTGKDLSGKSNVPGSLSASTAKATVAVSTDHKTDSHITAFPDGDHFSGMTIHQAAQQGNLHVLKSLIENGYAEVTDSDSQNVTALHWAAINNHVIVAKYLIENGAEVNAFGGELVATPLHWAARNGHLPIVTLLINHGADPNLRDSQGFNGLHLATHSSNTMLVLYLIYQDMDIDTPDTLQHTPLMWAAYQGDQLTLDLLIRLGASVTKVDTTSFTPLHWAVTKGNHMCLRKLIEAGADIDAKENNGKTPADLAQEMSSEKIWHRALSESGRTKSGKRGSYLFGRQATHAIIYSIPFFVLFLAFQTLARYPWFIGLPLAIGEFVVFHILIVKVLIKAQVPDAMMRTPYFTSIFQASAFWVGVTWLFRILLVTSYSLVANIVFISSYVVALYSFYTAVLADPGFVPKLTSREEQKELVICLANKGMLDARHLCITCLIKKPLRSKHCKICDRCVARFDHHCPWIYNCIGVRNHRAFMIFLIMMIVSIISYEYLCIRYLLDAAPTYFPKPSEPCLLNDMLCGFFQYDTWTMSLGIWAALQLTWTIGLICMQAYQIASAKTTNEMANFHRYSYFGNRNGGNVREQILATLVAGPGASGAAQVGDNGGDDLTATEDGMDGGFGDHAQEHHNYHEHSRILRLFGGNGKRRSHHHASHNSDGNPFDFGCWNNCVDFWSQGQGGMLQNVNWYGLFDVPLVERRTNMTSRRTTGGYMAVRDDEEIV</sequence>
<evidence type="ECO:0000256" key="2">
    <source>
        <dbReference type="ARBA" id="ARBA00010104"/>
    </source>
</evidence>
<dbReference type="PROSITE" id="PS50297">
    <property type="entry name" value="ANK_REP_REGION"/>
    <property type="match status" value="3"/>
</dbReference>
<keyword evidence="16" id="KW-1185">Reference proteome</keyword>
<comment type="domain">
    <text evidence="12">The DHHC domain is required for palmitoyltransferase activity.</text>
</comment>
<evidence type="ECO:0000256" key="11">
    <source>
        <dbReference type="PROSITE-ProRule" id="PRU00023"/>
    </source>
</evidence>
<dbReference type="GO" id="GO:0019706">
    <property type="term" value="F:protein-cysteine S-palmitoyltransferase activity"/>
    <property type="evidence" value="ECO:0007669"/>
    <property type="project" value="UniProtKB-EC"/>
</dbReference>
<evidence type="ECO:0000256" key="3">
    <source>
        <dbReference type="ARBA" id="ARBA00022692"/>
    </source>
</evidence>
<dbReference type="SMR" id="A0A015M530"/>
<keyword evidence="9" id="KW-0449">Lipoprotein</keyword>
<dbReference type="Pfam" id="PF00023">
    <property type="entry name" value="Ank"/>
    <property type="match status" value="1"/>
</dbReference>
<evidence type="ECO:0000256" key="9">
    <source>
        <dbReference type="ARBA" id="ARBA00023288"/>
    </source>
</evidence>
<dbReference type="PROSITE" id="PS50216">
    <property type="entry name" value="DHHC"/>
    <property type="match status" value="1"/>
</dbReference>
<evidence type="ECO:0000256" key="4">
    <source>
        <dbReference type="ARBA" id="ARBA00022737"/>
    </source>
</evidence>
<feature type="transmembrane region" description="Helical" evidence="12">
    <location>
        <begin position="300"/>
        <end position="322"/>
    </location>
</feature>
<feature type="repeat" description="ANK" evidence="11">
    <location>
        <begin position="198"/>
        <end position="230"/>
    </location>
</feature>
<keyword evidence="7 12" id="KW-0472">Membrane</keyword>
<dbReference type="Pfam" id="PF01529">
    <property type="entry name" value="DHHC"/>
    <property type="match status" value="1"/>
</dbReference>
<dbReference type="InterPro" id="IPR001594">
    <property type="entry name" value="Palmitoyltrfase_DHHC"/>
</dbReference>
<keyword evidence="8" id="KW-0564">Palmitate</keyword>
<keyword evidence="5 12" id="KW-1133">Transmembrane helix</keyword>
<dbReference type="Proteomes" id="UP000022910">
    <property type="component" value="Unassembled WGS sequence"/>
</dbReference>
<dbReference type="AlphaFoldDB" id="A0A015M530"/>
<feature type="transmembrane region" description="Helical" evidence="12">
    <location>
        <begin position="492"/>
        <end position="516"/>
    </location>
</feature>
<feature type="transmembrane region" description="Helical" evidence="12">
    <location>
        <begin position="365"/>
        <end position="388"/>
    </location>
</feature>
<comment type="catalytic activity">
    <reaction evidence="10 12">
        <text>L-cysteinyl-[protein] + hexadecanoyl-CoA = S-hexadecanoyl-L-cysteinyl-[protein] + CoA</text>
        <dbReference type="Rhea" id="RHEA:36683"/>
        <dbReference type="Rhea" id="RHEA-COMP:10131"/>
        <dbReference type="Rhea" id="RHEA-COMP:11032"/>
        <dbReference type="ChEBI" id="CHEBI:29950"/>
        <dbReference type="ChEBI" id="CHEBI:57287"/>
        <dbReference type="ChEBI" id="CHEBI:57379"/>
        <dbReference type="ChEBI" id="CHEBI:74151"/>
        <dbReference type="EC" id="2.3.1.225"/>
    </reaction>
</comment>
<keyword evidence="6 11" id="KW-0040">ANK repeat</keyword>
<accession>A0A015M530</accession>
<keyword evidence="4" id="KW-0677">Repeat</keyword>
<feature type="domain" description="Palmitoyltransferase DHHC" evidence="14">
    <location>
        <begin position="446"/>
        <end position="582"/>
    </location>
</feature>
<comment type="similarity">
    <text evidence="2">Belongs to the DHHC palmitoyltransferase family. AKR/ZDHHC17 subfamily.</text>
</comment>
<dbReference type="PROSITE" id="PS50088">
    <property type="entry name" value="ANK_REPEAT"/>
    <property type="match status" value="5"/>
</dbReference>
<dbReference type="STRING" id="1432141.A0A015M530"/>
<dbReference type="PANTHER" id="PTHR24161:SF85">
    <property type="entry name" value="PALMITOYLTRANSFERASE HIP14"/>
    <property type="match status" value="1"/>
</dbReference>
<dbReference type="InterPro" id="IPR002110">
    <property type="entry name" value="Ankyrin_rpt"/>
</dbReference>
<organism evidence="15 16">
    <name type="scientific">Rhizophagus irregularis (strain DAOM 197198w)</name>
    <name type="common">Glomus intraradices</name>
    <dbReference type="NCBI Taxonomy" id="1432141"/>
    <lineage>
        <taxon>Eukaryota</taxon>
        <taxon>Fungi</taxon>
        <taxon>Fungi incertae sedis</taxon>
        <taxon>Mucoromycota</taxon>
        <taxon>Glomeromycotina</taxon>
        <taxon>Glomeromycetes</taxon>
        <taxon>Glomerales</taxon>
        <taxon>Glomeraceae</taxon>
        <taxon>Rhizophagus</taxon>
    </lineage>
</organism>
<evidence type="ECO:0000313" key="16">
    <source>
        <dbReference type="Proteomes" id="UP000022910"/>
    </source>
</evidence>
<dbReference type="EMBL" id="JEMT01024939">
    <property type="protein sequence ID" value="EXX61963.1"/>
    <property type="molecule type" value="Genomic_DNA"/>
</dbReference>
<evidence type="ECO:0000256" key="1">
    <source>
        <dbReference type="ARBA" id="ARBA00004141"/>
    </source>
</evidence>
<keyword evidence="12" id="KW-0012">Acyltransferase</keyword>
<comment type="subcellular location">
    <subcellularLocation>
        <location evidence="1">Membrane</location>
        <topology evidence="1">Multi-pass membrane protein</topology>
    </subcellularLocation>
</comment>
<feature type="repeat" description="ANK" evidence="11">
    <location>
        <begin position="98"/>
        <end position="130"/>
    </location>
</feature>
<dbReference type="PRINTS" id="PR01415">
    <property type="entry name" value="ANKYRIN"/>
</dbReference>
<evidence type="ECO:0000256" key="13">
    <source>
        <dbReference type="SAM" id="MobiDB-lite"/>
    </source>
</evidence>
<dbReference type="OrthoDB" id="6781668at2759"/>
<name>A0A015M530_RHIIW</name>
<feature type="transmembrane region" description="Helical" evidence="12">
    <location>
        <begin position="328"/>
        <end position="353"/>
    </location>
</feature>
<feature type="transmembrane region" description="Helical" evidence="12">
    <location>
        <begin position="394"/>
        <end position="417"/>
    </location>
</feature>
<evidence type="ECO:0000256" key="7">
    <source>
        <dbReference type="ARBA" id="ARBA00023136"/>
    </source>
</evidence>
<evidence type="ECO:0000256" key="6">
    <source>
        <dbReference type="ARBA" id="ARBA00023043"/>
    </source>
</evidence>
<gene>
    <name evidence="15" type="ORF">RirG_166230</name>
</gene>
<dbReference type="EC" id="2.3.1.225" evidence="12"/>
<keyword evidence="12" id="KW-0808">Transferase</keyword>
<keyword evidence="3 12" id="KW-0812">Transmembrane</keyword>
<dbReference type="InterPro" id="IPR036770">
    <property type="entry name" value="Ankyrin_rpt-contain_sf"/>
</dbReference>
<dbReference type="SUPFAM" id="SSF48403">
    <property type="entry name" value="Ankyrin repeat"/>
    <property type="match status" value="1"/>
</dbReference>
<feature type="repeat" description="ANK" evidence="11">
    <location>
        <begin position="135"/>
        <end position="164"/>
    </location>
</feature>
<dbReference type="GO" id="GO:0016020">
    <property type="term" value="C:membrane"/>
    <property type="evidence" value="ECO:0007669"/>
    <property type="project" value="UniProtKB-SubCell"/>
</dbReference>
<dbReference type="SMART" id="SM00248">
    <property type="entry name" value="ANK"/>
    <property type="match status" value="6"/>
</dbReference>
<dbReference type="Pfam" id="PF12796">
    <property type="entry name" value="Ank_2"/>
    <property type="match status" value="2"/>
</dbReference>
<evidence type="ECO:0000256" key="8">
    <source>
        <dbReference type="ARBA" id="ARBA00023139"/>
    </source>
</evidence>
<feature type="compositionally biased region" description="Basic and acidic residues" evidence="13">
    <location>
        <begin position="1"/>
        <end position="25"/>
    </location>
</feature>
<dbReference type="PANTHER" id="PTHR24161">
    <property type="entry name" value="ANK_REP_REGION DOMAIN-CONTAINING PROTEIN-RELATED"/>
    <property type="match status" value="1"/>
</dbReference>
<dbReference type="Gene3D" id="1.25.40.20">
    <property type="entry name" value="Ankyrin repeat-containing domain"/>
    <property type="match status" value="1"/>
</dbReference>
<protein>
    <recommendedName>
        <fullName evidence="12">Palmitoyltransferase</fullName>
        <ecNumber evidence="12">2.3.1.225</ecNumber>
    </recommendedName>
</protein>
<dbReference type="HOGENOM" id="CLU_012510_1_0_1"/>
<evidence type="ECO:0000256" key="12">
    <source>
        <dbReference type="RuleBase" id="RU079119"/>
    </source>
</evidence>
<feature type="transmembrane region" description="Helical" evidence="12">
    <location>
        <begin position="549"/>
        <end position="569"/>
    </location>
</feature>
<proteinExistence type="inferred from homology"/>
<evidence type="ECO:0000259" key="14">
    <source>
        <dbReference type="Pfam" id="PF01529"/>
    </source>
</evidence>